<dbReference type="InterPro" id="IPR031996">
    <property type="entry name" value="NVL2_nucleolin-bd"/>
</dbReference>
<dbReference type="AlphaFoldDB" id="B4DF43"/>
<dbReference type="PeptideAtlas" id="B4DF43"/>
<reference evidence="2" key="1">
    <citation type="submission" date="2007-10" db="EMBL/GenBank/DDBJ databases">
        <title>NEDO human cDNA sequencing project focused on splicing variants.</title>
        <authorList>
            <person name="Wakamatsu A."/>
            <person name="Yamamoto J."/>
            <person name="Kimura K."/>
            <person name="Ishii S."/>
            <person name="Watanabe K."/>
            <person name="Sugiyama A."/>
            <person name="Murakawa K."/>
            <person name="Kaida T."/>
            <person name="Tsuchiya K."/>
            <person name="Fukuzumi Y."/>
            <person name="Kumagai A."/>
            <person name="Oishi Y."/>
            <person name="Yamamoto S."/>
            <person name="Ono Y."/>
            <person name="Komori Y."/>
            <person name="Yamazaki M."/>
            <person name="Kisu Y."/>
            <person name="Nishikawa T."/>
            <person name="Sugano S."/>
            <person name="Nomura N."/>
            <person name="Isogai T."/>
        </authorList>
    </citation>
    <scope>NUCLEOTIDE SEQUENCE</scope>
    <source>
        <tissue evidence="2">Cerebellum</tissue>
    </source>
</reference>
<accession>B4DF43</accession>
<dbReference type="FunFam" id="1.10.10.2010:FF:000001">
    <property type="entry name" value="Nuclear valosin-containing protein-like"/>
    <property type="match status" value="1"/>
</dbReference>
<name>B4DF43_HUMAN</name>
<dbReference type="GeneID" id="4931"/>
<dbReference type="RefSeq" id="NP_996671.1">
    <property type="nucleotide sequence ID" value="NM_206840.2"/>
</dbReference>
<proteinExistence type="evidence at transcript level"/>
<dbReference type="OrthoDB" id="2187at2759"/>
<dbReference type="KEGG" id="hsa:4931"/>
<evidence type="ECO:0000259" key="1">
    <source>
        <dbReference type="Pfam" id="PF16725"/>
    </source>
</evidence>
<dbReference type="Gene3D" id="1.10.10.2010">
    <property type="match status" value="1"/>
</dbReference>
<dbReference type="RefSeq" id="NP_002524.2">
    <property type="nucleotide sequence ID" value="NM_002533.3"/>
</dbReference>
<dbReference type="PANTHER" id="PTHR12138">
    <property type="entry name" value="PRIMATE-EXPANDED PROTEIN FAMILY"/>
    <property type="match status" value="1"/>
</dbReference>
<dbReference type="InterPro" id="IPR038100">
    <property type="entry name" value="NLV2_N_sf"/>
</dbReference>
<feature type="domain" description="NVL2 nucleolin binding" evidence="1">
    <location>
        <begin position="2"/>
        <end position="71"/>
    </location>
</feature>
<dbReference type="Pfam" id="PF16725">
    <property type="entry name" value="Nucleolin_bd"/>
    <property type="match status" value="1"/>
</dbReference>
<dbReference type="CTD" id="4931"/>
<evidence type="ECO:0000313" key="2">
    <source>
        <dbReference type="EMBL" id="BAG57304.1"/>
    </source>
</evidence>
<dbReference type="EMBL" id="AK293923">
    <property type="protein sequence ID" value="BAG57304.1"/>
    <property type="molecule type" value="mRNA"/>
</dbReference>
<dbReference type="PRINTS" id="PR02045">
    <property type="entry name" value="F138DOMAIN"/>
</dbReference>
<dbReference type="PANTHER" id="PTHR12138:SF135">
    <property type="entry name" value="SAM DOMAIN-CONTAINING PROTEIN"/>
    <property type="match status" value="1"/>
</dbReference>
<dbReference type="DisGeNET" id="4931"/>
<protein>
    <submittedName>
        <fullName evidence="2">cDNA FLJ59858, moderately similar to Nuclear valosin-containing protein-like</fullName>
    </submittedName>
</protein>
<organism evidence="2">
    <name type="scientific">Homo sapiens</name>
    <name type="common">Human</name>
    <dbReference type="NCBI Taxonomy" id="9606"/>
    <lineage>
        <taxon>Eukaryota</taxon>
        <taxon>Metazoa</taxon>
        <taxon>Chordata</taxon>
        <taxon>Craniata</taxon>
        <taxon>Vertebrata</taxon>
        <taxon>Euteleostomi</taxon>
        <taxon>Mammalia</taxon>
        <taxon>Eutheria</taxon>
        <taxon>Euarchontoglires</taxon>
        <taxon>Primates</taxon>
        <taxon>Haplorrhini</taxon>
        <taxon>Catarrhini</taxon>
        <taxon>Hominidae</taxon>
        <taxon>Homo</taxon>
    </lineage>
</organism>
<sequence length="145" mass="16293">MKPRPAGFVDNKLKQRVIQYLTSNKCGKYVDIGVLASDLQRVYSIDYGRRKRNAFRIQVEKVFSIISSEKELKNLTELEDEHLAKRARQGEEDNEQRLALSPRLQCTGTIMAYRSLDVPGPSDPPTAASQVAGITGVCQHAQLIF</sequence>
<dbReference type="BioGRID-ORCS" id="4931">
    <property type="hits" value="798 hits in 1162 CRISPR screens"/>
</dbReference>
<dbReference type="DNASU" id="4931"/>